<evidence type="ECO:0000256" key="1">
    <source>
        <dbReference type="SAM" id="MobiDB-lite"/>
    </source>
</evidence>
<evidence type="ECO:0000256" key="2">
    <source>
        <dbReference type="SAM" id="SignalP"/>
    </source>
</evidence>
<organism evidence="3 4">
    <name type="scientific">Yarrowia lipolytica</name>
    <name type="common">Candida lipolytica</name>
    <dbReference type="NCBI Taxonomy" id="4952"/>
    <lineage>
        <taxon>Eukaryota</taxon>
        <taxon>Fungi</taxon>
        <taxon>Dikarya</taxon>
        <taxon>Ascomycota</taxon>
        <taxon>Saccharomycotina</taxon>
        <taxon>Dipodascomycetes</taxon>
        <taxon>Dipodascales</taxon>
        <taxon>Dipodascales incertae sedis</taxon>
        <taxon>Yarrowia</taxon>
    </lineage>
</organism>
<feature type="region of interest" description="Disordered" evidence="1">
    <location>
        <begin position="58"/>
        <end position="88"/>
    </location>
</feature>
<keyword evidence="2" id="KW-0732">Signal</keyword>
<sequence>MQLQVLTQYLLIVVVAASYISQHSFSAFYQTQSIIHRHFDVIQKATLFDFTQTILTSPEKNGQNKDEITRRGRSQSQSTPKKTRPKGKPIYRTLTSELAVQINLECFDGSYMGVGLSSDEVLRYCIDDKDGGGCVCVTGGLVRCMAGITTEKQQFCKSQCYCEIRRYSKF</sequence>
<dbReference type="AlphaFoldDB" id="A0A1D8NQB1"/>
<dbReference type="RefSeq" id="XP_068139596.1">
    <property type="nucleotide sequence ID" value="XM_068283495.1"/>
</dbReference>
<reference evidence="3 4" key="1">
    <citation type="journal article" date="2016" name="PLoS ONE">
        <title>Sequence Assembly of Yarrowia lipolytica Strain W29/CLIB89 Shows Transposable Element Diversity.</title>
        <authorList>
            <person name="Magnan C."/>
            <person name="Yu J."/>
            <person name="Chang I."/>
            <person name="Jahn E."/>
            <person name="Kanomata Y."/>
            <person name="Wu J."/>
            <person name="Zeller M."/>
            <person name="Oakes M."/>
            <person name="Baldi P."/>
            <person name="Sandmeyer S."/>
        </authorList>
    </citation>
    <scope>NUCLEOTIDE SEQUENCE [LARGE SCALE GENOMIC DNA]</scope>
    <source>
        <strain evidence="4">CLIB89(W29)</strain>
    </source>
</reference>
<accession>A0A1D8NQB1</accession>
<evidence type="ECO:0000313" key="4">
    <source>
        <dbReference type="Proteomes" id="UP000182444"/>
    </source>
</evidence>
<feature type="chain" id="PRO_5009110690" evidence="2">
    <location>
        <begin position="18"/>
        <end position="170"/>
    </location>
</feature>
<dbReference type="VEuPathDB" id="FungiDB:YALI1_F35829g"/>
<dbReference type="Proteomes" id="UP000182444">
    <property type="component" value="Chromosome 1F"/>
</dbReference>
<protein>
    <submittedName>
        <fullName evidence="3">Uncharacterized protein</fullName>
    </submittedName>
</protein>
<name>A0A1D8NQB1_YARLL</name>
<evidence type="ECO:0000313" key="3">
    <source>
        <dbReference type="EMBL" id="AOW07822.1"/>
    </source>
</evidence>
<dbReference type="GeneID" id="94584074"/>
<feature type="signal peptide" evidence="2">
    <location>
        <begin position="1"/>
        <end position="17"/>
    </location>
</feature>
<dbReference type="EMBL" id="CP017558">
    <property type="protein sequence ID" value="AOW07822.1"/>
    <property type="molecule type" value="Genomic_DNA"/>
</dbReference>
<gene>
    <name evidence="3" type="ORF">YALI1_F35829g</name>
</gene>
<proteinExistence type="predicted"/>